<reference evidence="1" key="1">
    <citation type="submission" date="2023-10" db="EMBL/GenBank/DDBJ databases">
        <authorList>
            <person name="Rodriguez Cubillos JULIANA M."/>
            <person name="De Vega J."/>
        </authorList>
    </citation>
    <scope>NUCLEOTIDE SEQUENCE</scope>
</reference>
<evidence type="ECO:0000313" key="1">
    <source>
        <dbReference type="EMBL" id="CAJ2650945.1"/>
    </source>
</evidence>
<organism evidence="1 2">
    <name type="scientific">Trifolium pratense</name>
    <name type="common">Red clover</name>
    <dbReference type="NCBI Taxonomy" id="57577"/>
    <lineage>
        <taxon>Eukaryota</taxon>
        <taxon>Viridiplantae</taxon>
        <taxon>Streptophyta</taxon>
        <taxon>Embryophyta</taxon>
        <taxon>Tracheophyta</taxon>
        <taxon>Spermatophyta</taxon>
        <taxon>Magnoliopsida</taxon>
        <taxon>eudicotyledons</taxon>
        <taxon>Gunneridae</taxon>
        <taxon>Pentapetalae</taxon>
        <taxon>rosids</taxon>
        <taxon>fabids</taxon>
        <taxon>Fabales</taxon>
        <taxon>Fabaceae</taxon>
        <taxon>Papilionoideae</taxon>
        <taxon>50 kb inversion clade</taxon>
        <taxon>NPAAA clade</taxon>
        <taxon>Hologalegina</taxon>
        <taxon>IRL clade</taxon>
        <taxon>Trifolieae</taxon>
        <taxon>Trifolium</taxon>
    </lineage>
</organism>
<dbReference type="EMBL" id="CASHSV030000109">
    <property type="protein sequence ID" value="CAJ2650945.1"/>
    <property type="molecule type" value="Genomic_DNA"/>
</dbReference>
<name>A0ACB0K1Q7_TRIPR</name>
<accession>A0ACB0K1Q7</accession>
<evidence type="ECO:0000313" key="2">
    <source>
        <dbReference type="Proteomes" id="UP001177021"/>
    </source>
</evidence>
<dbReference type="Proteomes" id="UP001177021">
    <property type="component" value="Unassembled WGS sequence"/>
</dbReference>
<protein>
    <submittedName>
        <fullName evidence="1">Uncharacterized protein</fullName>
    </submittedName>
</protein>
<sequence>MGEALFDLEQLLISKKAKLTPQEVNILQSCKSKAVRNFTVSSLFGGAVVYAATRKLSKPFRVNIAAGAGAFCGLWIFSRSLFSCADHILTLDGSILQKELANIMVTKYQNDPSLMNLISKHFYSERIYDDSTSNTPKLRWRYRNFFSDNAINGNRAQDHDSYNDSHDKSQGNSHNDSYDKSQGYSDSFENSPGKSENITDGKRTTRATKQKFIYSGPDIISEADPLDCLFGYGAPVEEIFHPNTTNKPSATHHRSHRRHHRRRRMRDLDDLSNSVHAAAV</sequence>
<comment type="caution">
    <text evidence="1">The sequence shown here is derived from an EMBL/GenBank/DDBJ whole genome shotgun (WGS) entry which is preliminary data.</text>
</comment>
<gene>
    <name evidence="1" type="ORF">MILVUS5_LOCUS18660</name>
</gene>
<keyword evidence="2" id="KW-1185">Reference proteome</keyword>
<proteinExistence type="predicted"/>